<sequence length="98" mass="11022">MTHNILHGLGAPPSPWLFWGPSGPPLSASDSCQVESLLWAQAWRRRKARLQFDCTRGPEDRSSSKSDRRTIESSISFSLSTTEKPNRSPVRRTKKQTA</sequence>
<dbReference type="EMBL" id="SRLO01001000">
    <property type="protein sequence ID" value="TNN42958.1"/>
    <property type="molecule type" value="Genomic_DNA"/>
</dbReference>
<feature type="compositionally biased region" description="Polar residues" evidence="1">
    <location>
        <begin position="72"/>
        <end position="83"/>
    </location>
</feature>
<feature type="region of interest" description="Disordered" evidence="1">
    <location>
        <begin position="54"/>
        <end position="98"/>
    </location>
</feature>
<evidence type="ECO:0000256" key="1">
    <source>
        <dbReference type="SAM" id="MobiDB-lite"/>
    </source>
</evidence>
<proteinExistence type="predicted"/>
<name>A0A4Z2FP69_9TELE</name>
<dbReference type="Proteomes" id="UP000314294">
    <property type="component" value="Unassembled WGS sequence"/>
</dbReference>
<accession>A0A4Z2FP69</accession>
<dbReference type="AlphaFoldDB" id="A0A4Z2FP69"/>
<keyword evidence="3" id="KW-1185">Reference proteome</keyword>
<protein>
    <submittedName>
        <fullName evidence="2">Uncharacterized protein</fullName>
    </submittedName>
</protein>
<organism evidence="2 3">
    <name type="scientific">Liparis tanakae</name>
    <name type="common">Tanaka's snailfish</name>
    <dbReference type="NCBI Taxonomy" id="230148"/>
    <lineage>
        <taxon>Eukaryota</taxon>
        <taxon>Metazoa</taxon>
        <taxon>Chordata</taxon>
        <taxon>Craniata</taxon>
        <taxon>Vertebrata</taxon>
        <taxon>Euteleostomi</taxon>
        <taxon>Actinopterygii</taxon>
        <taxon>Neopterygii</taxon>
        <taxon>Teleostei</taxon>
        <taxon>Neoteleostei</taxon>
        <taxon>Acanthomorphata</taxon>
        <taxon>Eupercaria</taxon>
        <taxon>Perciformes</taxon>
        <taxon>Cottioidei</taxon>
        <taxon>Cottales</taxon>
        <taxon>Liparidae</taxon>
        <taxon>Liparis</taxon>
    </lineage>
</organism>
<comment type="caution">
    <text evidence="2">The sequence shown here is derived from an EMBL/GenBank/DDBJ whole genome shotgun (WGS) entry which is preliminary data.</text>
</comment>
<gene>
    <name evidence="2" type="ORF">EYF80_046848</name>
</gene>
<feature type="compositionally biased region" description="Basic and acidic residues" evidence="1">
    <location>
        <begin position="56"/>
        <end position="71"/>
    </location>
</feature>
<reference evidence="2 3" key="1">
    <citation type="submission" date="2019-03" db="EMBL/GenBank/DDBJ databases">
        <title>First draft genome of Liparis tanakae, snailfish: a comprehensive survey of snailfish specific genes.</title>
        <authorList>
            <person name="Kim W."/>
            <person name="Song I."/>
            <person name="Jeong J.-H."/>
            <person name="Kim D."/>
            <person name="Kim S."/>
            <person name="Ryu S."/>
            <person name="Song J.Y."/>
            <person name="Lee S.K."/>
        </authorList>
    </citation>
    <scope>NUCLEOTIDE SEQUENCE [LARGE SCALE GENOMIC DNA]</scope>
    <source>
        <tissue evidence="2">Muscle</tissue>
    </source>
</reference>
<evidence type="ECO:0000313" key="3">
    <source>
        <dbReference type="Proteomes" id="UP000314294"/>
    </source>
</evidence>
<evidence type="ECO:0000313" key="2">
    <source>
        <dbReference type="EMBL" id="TNN42958.1"/>
    </source>
</evidence>
<feature type="compositionally biased region" description="Basic residues" evidence="1">
    <location>
        <begin position="89"/>
        <end position="98"/>
    </location>
</feature>